<dbReference type="GO" id="GO:0003824">
    <property type="term" value="F:catalytic activity"/>
    <property type="evidence" value="ECO:0007669"/>
    <property type="project" value="UniProtKB-ARBA"/>
</dbReference>
<dbReference type="PANTHER" id="PTHR43798">
    <property type="entry name" value="MONOACYLGLYCEROL LIPASE"/>
    <property type="match status" value="1"/>
</dbReference>
<feature type="domain" description="AB hydrolase-1" evidence="1">
    <location>
        <begin position="68"/>
        <end position="225"/>
    </location>
</feature>
<accession>A0A124E7T6</accession>
<dbReference type="InterPro" id="IPR050266">
    <property type="entry name" value="AB_hydrolase_sf"/>
</dbReference>
<proteinExistence type="predicted"/>
<dbReference type="STRING" id="1797.RMCT_0552"/>
<dbReference type="OMA" id="GGNALMW"/>
<reference evidence="3" key="2">
    <citation type="submission" date="2016-02" db="EMBL/GenBank/DDBJ databases">
        <title>Draft genome sequence of five rapidly growing Mycobacterium species.</title>
        <authorList>
            <person name="Katahira K."/>
            <person name="Gotou Y."/>
            <person name="Iida K."/>
            <person name="Ogura Y."/>
            <person name="Hayashi T."/>
        </authorList>
    </citation>
    <scope>NUCLEOTIDE SEQUENCE [LARGE SCALE GENOMIC DNA]</scope>
    <source>
        <strain evidence="3">JCM6362</strain>
    </source>
</reference>
<dbReference type="Gene3D" id="3.40.50.1820">
    <property type="entry name" value="alpha/beta hydrolase"/>
    <property type="match status" value="1"/>
</dbReference>
<reference evidence="2 3" key="1">
    <citation type="journal article" date="2016" name="Genome Announc.">
        <title>Draft Genome Sequences of Five Rapidly Growing Mycobacterium Species, M. thermoresistibile, M. fortuitum subsp. acetamidolyticum, M. canariasense, M. brisbanense, and M. novocastrense.</title>
        <authorList>
            <person name="Katahira K."/>
            <person name="Ogura Y."/>
            <person name="Gotoh Y."/>
            <person name="Hayashi T."/>
        </authorList>
    </citation>
    <scope>NUCLEOTIDE SEQUENCE [LARGE SCALE GENOMIC DNA]</scope>
    <source>
        <strain evidence="2 3">JCM6362</strain>
    </source>
</reference>
<dbReference type="InterPro" id="IPR000073">
    <property type="entry name" value="AB_hydrolase_1"/>
</dbReference>
<gene>
    <name evidence="2" type="ORF">RMCT_0552</name>
</gene>
<sequence length="313" mass="34139">MTPTDLAVPDVRIGPHRDIGHFRDAAAFDRFLEVYRRGMATLPTFEVRDVTTAFGTVRAYRFDGPAGPPVVLLPGRNAATPMYRGNLPTLLRQRTVYGIDLLGEAGLSVQHTPIRSADDIAHWLDDALAGLGLPHAHLLGVSIGGWTAMNLAVRRPQRVASLTLLDPVFTFAPVRTTPMLASIALIAPGVPPALRRRVLRWISGGADIDAAADEAALIATASRNFVLRQPIPRSFSDDQLRSVTRPVLALIAGRSVMLDAQRATRRARSMLPHGEVELWPAASHAINGEYPERIAQRAAEFWTRVDSDSPHRG</sequence>
<dbReference type="InterPro" id="IPR029058">
    <property type="entry name" value="AB_hydrolase_fold"/>
</dbReference>
<name>A0A124E7T6_MYCTH</name>
<dbReference type="Pfam" id="PF00561">
    <property type="entry name" value="Abhydrolase_1"/>
    <property type="match status" value="1"/>
</dbReference>
<dbReference type="EMBL" id="BCTB01000003">
    <property type="protein sequence ID" value="GAT13581.1"/>
    <property type="molecule type" value="Genomic_DNA"/>
</dbReference>
<evidence type="ECO:0000313" key="2">
    <source>
        <dbReference type="EMBL" id="GAT13581.1"/>
    </source>
</evidence>
<dbReference type="OrthoDB" id="5513277at2"/>
<dbReference type="Proteomes" id="UP000069654">
    <property type="component" value="Unassembled WGS sequence"/>
</dbReference>
<comment type="caution">
    <text evidence="2">The sequence shown here is derived from an EMBL/GenBank/DDBJ whole genome shotgun (WGS) entry which is preliminary data.</text>
</comment>
<dbReference type="RefSeq" id="WP_003928042.1">
    <property type="nucleotide sequence ID" value="NZ_BCTB01000003.1"/>
</dbReference>
<evidence type="ECO:0000313" key="3">
    <source>
        <dbReference type="Proteomes" id="UP000069654"/>
    </source>
</evidence>
<protein>
    <submittedName>
        <fullName evidence="2">Carboxylesterase</fullName>
    </submittedName>
</protein>
<evidence type="ECO:0000259" key="1">
    <source>
        <dbReference type="Pfam" id="PF00561"/>
    </source>
</evidence>
<dbReference type="AlphaFoldDB" id="A0A124E7T6"/>
<organism evidence="2 3">
    <name type="scientific">Mycolicibacterium thermoresistibile</name>
    <name type="common">Mycobacterium thermoresistibile</name>
    <dbReference type="NCBI Taxonomy" id="1797"/>
    <lineage>
        <taxon>Bacteria</taxon>
        <taxon>Bacillati</taxon>
        <taxon>Actinomycetota</taxon>
        <taxon>Actinomycetes</taxon>
        <taxon>Mycobacteriales</taxon>
        <taxon>Mycobacteriaceae</taxon>
        <taxon>Mycolicibacterium</taxon>
    </lineage>
</organism>
<dbReference type="SUPFAM" id="SSF53474">
    <property type="entry name" value="alpha/beta-Hydrolases"/>
    <property type="match status" value="1"/>
</dbReference>